<evidence type="ECO:0000313" key="11">
    <source>
        <dbReference type="EMBL" id="CUS93068.1"/>
    </source>
</evidence>
<evidence type="ECO:0000256" key="6">
    <source>
        <dbReference type="ARBA" id="ARBA00022958"/>
    </source>
</evidence>
<sequence length="593" mass="66058">MYPDPQTKLEKFAGILDKLMLIVAGSVIATLIIEYGFYISDSVKRVIQQFNLIAIFYFVFFNLSKLVINPQPLSYLRKKWIEFILTFLIILQSIGFLLYFREPYTIDIKTLTRIYIASAQIYLTLDIGLKAIRYSQRLIQKSVHPARLLVISFMLLIFGGTLLLLLPKATYKGISIIDALFTATSAVCVTGLTVVDTGKYFTTFGQLIIMFLIQLGGLGIMTFTTFFMLLLSGGLGIKERLMLGEIFSERNLSKISSTVTRILFITFAIEAIGAIALYNFLPDSIFKNETEKIFCSIFHSISAFCNAGFSTFSNNLMDIKNNIPAILTIATLIILGGLGFIVLSESIEKPFLKMLRKIKFLRNKIPPQRVVFSLHSKLAISTTAILIIFGSLFFFILEFNNSLKAEPTLGKVAHAFFQAVTPRTAGFNTIDISKISITTTLFIMLLMWIGASPGSTGGGIKTTSFALIVLKIRSMIKGDERVEIFNKQISEESVSRAFASGLLSILLILTATFILTITEKTANLIDIYFETVSAFGTVGLSRGITPNLTIFGKLIIITMMFIGRVGPLVFSFALFGKAEKKRYELQKENVLVT</sequence>
<keyword evidence="7 10" id="KW-1133">Transmembrane helix</keyword>
<feature type="transmembrane region" description="Helical" evidence="10">
    <location>
        <begin position="80"/>
        <end position="100"/>
    </location>
</feature>
<evidence type="ECO:0000256" key="3">
    <source>
        <dbReference type="ARBA" id="ARBA00022475"/>
    </source>
</evidence>
<accession>A0A0P1LQE0</accession>
<feature type="transmembrane region" description="Helical" evidence="10">
    <location>
        <begin position="497"/>
        <end position="517"/>
    </location>
</feature>
<accession>A0A0P1MCZ3</accession>
<dbReference type="GO" id="GO:0015379">
    <property type="term" value="F:potassium:chloride symporter activity"/>
    <property type="evidence" value="ECO:0007669"/>
    <property type="project" value="InterPro"/>
</dbReference>
<keyword evidence="8" id="KW-0406">Ion transport</keyword>
<evidence type="ECO:0000256" key="5">
    <source>
        <dbReference type="ARBA" id="ARBA00022692"/>
    </source>
</evidence>
<evidence type="ECO:0000256" key="8">
    <source>
        <dbReference type="ARBA" id="ARBA00023065"/>
    </source>
</evidence>
<dbReference type="GO" id="GO:0005886">
    <property type="term" value="C:plasma membrane"/>
    <property type="evidence" value="ECO:0007669"/>
    <property type="project" value="UniProtKB-SubCell"/>
</dbReference>
<dbReference type="RefSeq" id="WP_082349179.1">
    <property type="nucleotide sequence ID" value="NZ_CZVI01000032.1"/>
</dbReference>
<evidence type="ECO:0000256" key="4">
    <source>
        <dbReference type="ARBA" id="ARBA00022538"/>
    </source>
</evidence>
<dbReference type="Pfam" id="PF02386">
    <property type="entry name" value="TrkH"/>
    <property type="match status" value="1"/>
</dbReference>
<evidence type="ECO:0000256" key="1">
    <source>
        <dbReference type="ARBA" id="ARBA00004651"/>
    </source>
</evidence>
<dbReference type="PANTHER" id="PTHR32024">
    <property type="entry name" value="TRK SYSTEM POTASSIUM UPTAKE PROTEIN TRKG-RELATED"/>
    <property type="match status" value="1"/>
</dbReference>
<keyword evidence="6" id="KW-0630">Potassium</keyword>
<accession>A0A0P1LT34</accession>
<keyword evidence="9 10" id="KW-0472">Membrane</keyword>
<dbReference type="STRING" id="1633631.GCA_001442925_01243"/>
<dbReference type="OrthoDB" id="9810952at2"/>
<evidence type="ECO:0000313" key="12">
    <source>
        <dbReference type="EMBL" id="CUU05434.1"/>
    </source>
</evidence>
<evidence type="ECO:0000313" key="13">
    <source>
        <dbReference type="Proteomes" id="UP000182011"/>
    </source>
</evidence>
<evidence type="ECO:0000313" key="14">
    <source>
        <dbReference type="Proteomes" id="UP000182200"/>
    </source>
</evidence>
<keyword evidence="14" id="KW-1185">Reference proteome</keyword>
<feature type="transmembrane region" description="Helical" evidence="10">
    <location>
        <begin position="149"/>
        <end position="167"/>
    </location>
</feature>
<comment type="subcellular location">
    <subcellularLocation>
        <location evidence="1">Cell membrane</location>
        <topology evidence="1">Multi-pass membrane protein</topology>
    </subcellularLocation>
</comment>
<reference evidence="12 13" key="1">
    <citation type="submission" date="2015-11" db="EMBL/GenBank/DDBJ databases">
        <authorList>
            <person name="Zhang Y."/>
            <person name="Guo Z."/>
        </authorList>
    </citation>
    <scope>NUCLEOTIDE SEQUENCE [LARGE SCALE GENOMIC DNA]</scope>
    <source>
        <strain evidence="12">JGI-4</strain>
    </source>
</reference>
<feature type="transmembrane region" description="Helical" evidence="10">
    <location>
        <begin position="21"/>
        <end position="40"/>
    </location>
</feature>
<accession>A0A0P1P5Y4</accession>
<dbReference type="NCBIfam" id="TIGR00933">
    <property type="entry name" value="2a38"/>
    <property type="match status" value="1"/>
</dbReference>
<reference evidence="11 14" key="2">
    <citation type="submission" date="2015-11" db="EMBL/GenBank/DDBJ databases">
        <authorList>
            <person name="Varghese N."/>
        </authorList>
    </citation>
    <scope>NUCLEOTIDE SEQUENCE [LARGE SCALE GENOMIC DNA]</scope>
    <source>
        <strain evidence="11 14">JGI-8</strain>
    </source>
</reference>
<dbReference type="EMBL" id="CZVI01000032">
    <property type="protein sequence ID" value="CUS93068.1"/>
    <property type="molecule type" value="Genomic_DNA"/>
</dbReference>
<feature type="transmembrane region" description="Helical" evidence="10">
    <location>
        <begin position="378"/>
        <end position="397"/>
    </location>
</feature>
<dbReference type="PANTHER" id="PTHR32024:SF1">
    <property type="entry name" value="KTR SYSTEM POTASSIUM UPTAKE PROTEIN B"/>
    <property type="match status" value="1"/>
</dbReference>
<feature type="transmembrane region" description="Helical" evidence="10">
    <location>
        <begin position="262"/>
        <end position="281"/>
    </location>
</feature>
<evidence type="ECO:0000256" key="7">
    <source>
        <dbReference type="ARBA" id="ARBA00022989"/>
    </source>
</evidence>
<keyword evidence="2" id="KW-0813">Transport</keyword>
<accession>A0A0P1L9A5</accession>
<feature type="transmembrane region" description="Helical" evidence="10">
    <location>
        <begin position="46"/>
        <end position="68"/>
    </location>
</feature>
<protein>
    <submittedName>
        <fullName evidence="12">Potassium uptake protein, TrkH family</fullName>
    </submittedName>
</protein>
<keyword evidence="3" id="KW-1003">Cell membrane</keyword>
<evidence type="ECO:0000256" key="9">
    <source>
        <dbReference type="ARBA" id="ARBA00023136"/>
    </source>
</evidence>
<feature type="transmembrane region" description="Helical" evidence="10">
    <location>
        <begin position="293"/>
        <end position="313"/>
    </location>
</feature>
<keyword evidence="4" id="KW-0633">Potassium transport</keyword>
<gene>
    <name evidence="12" type="ORF">JGI4_01248</name>
    <name evidence="11" type="ORF">JGI8_01768</name>
</gene>
<name>A0A0P1LT34_9BACT</name>
<evidence type="ECO:0000256" key="10">
    <source>
        <dbReference type="SAM" id="Phobius"/>
    </source>
</evidence>
<proteinExistence type="predicted"/>
<dbReference type="InterPro" id="IPR003445">
    <property type="entry name" value="Cat_transpt"/>
</dbReference>
<organism evidence="12 13">
    <name type="scientific">Candidatus Kryptonium thompsonii</name>
    <dbReference type="NCBI Taxonomy" id="1633631"/>
    <lineage>
        <taxon>Bacteria</taxon>
        <taxon>Pseudomonadati</taxon>
        <taxon>Candidatus Kryptoniota</taxon>
        <taxon>Candidatus Kryptonium</taxon>
    </lineage>
</organism>
<accession>A0A0S4N2D7</accession>
<dbReference type="InterPro" id="IPR004772">
    <property type="entry name" value="TrkH"/>
</dbReference>
<feature type="transmembrane region" description="Helical" evidence="10">
    <location>
        <begin position="325"/>
        <end position="347"/>
    </location>
</feature>
<keyword evidence="5 10" id="KW-0812">Transmembrane</keyword>
<accession>A0A0P1MSG0</accession>
<feature type="transmembrane region" description="Helical" evidence="10">
    <location>
        <begin position="207"/>
        <end position="231"/>
    </location>
</feature>
<dbReference type="Proteomes" id="UP000182200">
    <property type="component" value="Unassembled WGS sequence"/>
</dbReference>
<feature type="transmembrane region" description="Helical" evidence="10">
    <location>
        <begin position="550"/>
        <end position="575"/>
    </location>
</feature>
<dbReference type="EMBL" id="FAOP01000005">
    <property type="protein sequence ID" value="CUU05434.1"/>
    <property type="molecule type" value="Genomic_DNA"/>
</dbReference>
<accession>A0A0P1MBE8</accession>
<feature type="transmembrane region" description="Helical" evidence="10">
    <location>
        <begin position="173"/>
        <end position="195"/>
    </location>
</feature>
<dbReference type="AlphaFoldDB" id="A0A0P1LT34"/>
<dbReference type="Proteomes" id="UP000182011">
    <property type="component" value="Unassembled WGS sequence"/>
</dbReference>
<evidence type="ECO:0000256" key="2">
    <source>
        <dbReference type="ARBA" id="ARBA00022448"/>
    </source>
</evidence>
<accession>A0A0P1MAW8</accession>